<reference evidence="1" key="1">
    <citation type="submission" date="2023-06" db="EMBL/GenBank/DDBJ databases">
        <title>Conoideocrella luteorostrata (Hypocreales: Clavicipitaceae), a potential biocontrol fungus for elongate hemlock scale in United States Christmas tree production areas.</title>
        <authorList>
            <person name="Barrett H."/>
            <person name="Lovett B."/>
            <person name="Macias A.M."/>
            <person name="Stajich J.E."/>
            <person name="Kasson M.T."/>
        </authorList>
    </citation>
    <scope>NUCLEOTIDE SEQUENCE</scope>
    <source>
        <strain evidence="1">ARSEF 14590</strain>
    </source>
</reference>
<comment type="caution">
    <text evidence="1">The sequence shown here is derived from an EMBL/GenBank/DDBJ whole genome shotgun (WGS) entry which is preliminary data.</text>
</comment>
<dbReference type="AlphaFoldDB" id="A0AAJ0CI78"/>
<proteinExistence type="predicted"/>
<dbReference type="Proteomes" id="UP001251528">
    <property type="component" value="Unassembled WGS sequence"/>
</dbReference>
<accession>A0AAJ0CI78</accession>
<evidence type="ECO:0000313" key="2">
    <source>
        <dbReference type="Proteomes" id="UP001251528"/>
    </source>
</evidence>
<evidence type="ECO:0000313" key="1">
    <source>
        <dbReference type="EMBL" id="KAK2593525.1"/>
    </source>
</evidence>
<keyword evidence="2" id="KW-1185">Reference proteome</keyword>
<protein>
    <submittedName>
        <fullName evidence="1">Uncharacterized protein</fullName>
    </submittedName>
</protein>
<gene>
    <name evidence="1" type="ORF">QQS21_008791</name>
</gene>
<name>A0AAJ0CI78_9HYPO</name>
<dbReference type="EMBL" id="JASWJB010000208">
    <property type="protein sequence ID" value="KAK2593525.1"/>
    <property type="molecule type" value="Genomic_DNA"/>
</dbReference>
<organism evidence="1 2">
    <name type="scientific">Conoideocrella luteorostrata</name>
    <dbReference type="NCBI Taxonomy" id="1105319"/>
    <lineage>
        <taxon>Eukaryota</taxon>
        <taxon>Fungi</taxon>
        <taxon>Dikarya</taxon>
        <taxon>Ascomycota</taxon>
        <taxon>Pezizomycotina</taxon>
        <taxon>Sordariomycetes</taxon>
        <taxon>Hypocreomycetidae</taxon>
        <taxon>Hypocreales</taxon>
        <taxon>Clavicipitaceae</taxon>
        <taxon>Conoideocrella</taxon>
    </lineage>
</organism>
<sequence length="99" mass="11120">MDKEKHLVSKVHAWLKDLPEEDGNQFLTSSPEIGEIFYILGPSARTEPLYRLILTDCGITQPAFDKSRITQGILVKIQQSLRRMHGVSAGESNEIIAQL</sequence>